<evidence type="ECO:0000313" key="4">
    <source>
        <dbReference type="Proteomes" id="UP000046122"/>
    </source>
</evidence>
<reference evidence="3" key="1">
    <citation type="submission" date="2014-08" db="EMBL/GenBank/DDBJ databases">
        <authorList>
            <person name="Moulin L."/>
        </authorList>
    </citation>
    <scope>NUCLEOTIDE SEQUENCE [LARGE SCALE GENOMIC DNA]</scope>
</reference>
<name>A0A090FXH1_MESPL</name>
<dbReference type="Proteomes" id="UP000045285">
    <property type="component" value="Unassembled WGS sequence"/>
</dbReference>
<dbReference type="AlphaFoldDB" id="A0A090FXH1"/>
<protein>
    <submittedName>
        <fullName evidence="2">Uncharacterized protein</fullName>
    </submittedName>
</protein>
<keyword evidence="3" id="KW-1185">Reference proteome</keyword>
<dbReference type="EMBL" id="CCMZ01000003">
    <property type="protein sequence ID" value="CDX12106.1"/>
    <property type="molecule type" value="Genomic_DNA"/>
</dbReference>
<sequence length="61" mass="6818">MSHDLILAQKAAWSLARTLMVPVILFQVDNEFGVMPADELDDANVEILFEYDPYSGGHSVH</sequence>
<proteinExistence type="predicted"/>
<accession>A0A090FXH1</accession>
<reference evidence="2 4" key="2">
    <citation type="submission" date="2014-08" db="EMBL/GenBank/DDBJ databases">
        <authorList>
            <person name="Moulin Lionel"/>
        </authorList>
    </citation>
    <scope>NUCLEOTIDE SEQUENCE [LARGE SCALE GENOMIC DNA]</scope>
</reference>
<organism evidence="2 4">
    <name type="scientific">Mesorhizobium plurifarium</name>
    <dbReference type="NCBI Taxonomy" id="69974"/>
    <lineage>
        <taxon>Bacteria</taxon>
        <taxon>Pseudomonadati</taxon>
        <taxon>Pseudomonadota</taxon>
        <taxon>Alphaproteobacteria</taxon>
        <taxon>Hyphomicrobiales</taxon>
        <taxon>Phyllobacteriaceae</taxon>
        <taxon>Mesorhizobium</taxon>
    </lineage>
</organism>
<dbReference type="Proteomes" id="UP000046122">
    <property type="component" value="Unassembled WGS sequence"/>
</dbReference>
<evidence type="ECO:0000313" key="2">
    <source>
        <dbReference type="EMBL" id="CDX51848.1"/>
    </source>
</evidence>
<gene>
    <name evidence="1" type="ORF">MPL3356_110334</name>
    <name evidence="2" type="ORF">MPL3365_140078</name>
</gene>
<evidence type="ECO:0000313" key="1">
    <source>
        <dbReference type="EMBL" id="CDX12106.1"/>
    </source>
</evidence>
<dbReference type="EMBL" id="CCNE01000006">
    <property type="protein sequence ID" value="CDX51848.1"/>
    <property type="molecule type" value="Genomic_DNA"/>
</dbReference>
<evidence type="ECO:0000313" key="3">
    <source>
        <dbReference type="Proteomes" id="UP000045285"/>
    </source>
</evidence>